<organism evidence="2 3">
    <name type="scientific">Roseofilum reptotaenium AO1-A</name>
    <dbReference type="NCBI Taxonomy" id="1925591"/>
    <lineage>
        <taxon>Bacteria</taxon>
        <taxon>Bacillati</taxon>
        <taxon>Cyanobacteriota</taxon>
        <taxon>Cyanophyceae</taxon>
        <taxon>Desertifilales</taxon>
        <taxon>Desertifilaceae</taxon>
        <taxon>Roseofilum</taxon>
    </lineage>
</organism>
<dbReference type="InterPro" id="IPR023346">
    <property type="entry name" value="Lysozyme-like_dom_sf"/>
</dbReference>
<feature type="domain" description="Peptidase C39-like" evidence="1">
    <location>
        <begin position="82"/>
        <end position="211"/>
    </location>
</feature>
<dbReference type="InterPro" id="IPR039564">
    <property type="entry name" value="Peptidase_C39-like"/>
</dbReference>
<sequence length="254" mass="28529">MEGCDYVAQTYPFTSAGFWWHNNRMNELCDRGATVEEITRVVNGGYNGLEDRKNYYQKAKKIFSDLKVISTHSSVGSKKISLDVPWFPQTDNYRDAQRTCNSSSCAMCLEYFRPGTLPGKNGDDIYIKVVFEYGDTTDHTVQEQALSSFGLSSTWNTNLDFDDVYRELAASRPMVLGILHRGTTENPAGGGHMIVVRGCTENGDFIVNDPYGSLNDNYTGPVNNGHGAIYSKYEMEHRWTVEGQGSGWGRFFQP</sequence>
<dbReference type="Gene3D" id="1.10.530.10">
    <property type="match status" value="1"/>
</dbReference>
<name>A0A1L9QLS0_9CYAN</name>
<accession>A0A1L9QLS0</accession>
<dbReference type="Pfam" id="PF13529">
    <property type="entry name" value="Peptidase_C39_2"/>
    <property type="match status" value="1"/>
</dbReference>
<dbReference type="Gene3D" id="3.90.70.10">
    <property type="entry name" value="Cysteine proteinases"/>
    <property type="match status" value="1"/>
</dbReference>
<dbReference type="EMBL" id="MLAW01000049">
    <property type="protein sequence ID" value="OJJ19821.1"/>
    <property type="molecule type" value="Genomic_DNA"/>
</dbReference>
<dbReference type="Proteomes" id="UP000183940">
    <property type="component" value="Unassembled WGS sequence"/>
</dbReference>
<dbReference type="SUPFAM" id="SSF53955">
    <property type="entry name" value="Lysozyme-like"/>
    <property type="match status" value="1"/>
</dbReference>
<gene>
    <name evidence="2" type="ORF">BI308_21025</name>
</gene>
<comment type="caution">
    <text evidence="2">The sequence shown here is derived from an EMBL/GenBank/DDBJ whole genome shotgun (WGS) entry which is preliminary data.</text>
</comment>
<evidence type="ECO:0000313" key="2">
    <source>
        <dbReference type="EMBL" id="OJJ19821.1"/>
    </source>
</evidence>
<keyword evidence="3" id="KW-1185">Reference proteome</keyword>
<evidence type="ECO:0000259" key="1">
    <source>
        <dbReference type="Pfam" id="PF13529"/>
    </source>
</evidence>
<dbReference type="AlphaFoldDB" id="A0A1L9QLS0"/>
<reference evidence="2" key="1">
    <citation type="submission" date="2016-10" db="EMBL/GenBank/DDBJ databases">
        <title>CRISPR-Cas defence system in Roseofilum reptotaenium: evidence of a bacteriophage-cyanobacterium arms race in the coral black band disease.</title>
        <authorList>
            <person name="Buerger P."/>
            <person name="Wood-Charlson E.M."/>
            <person name="Weynberg K.D."/>
            <person name="Willis B."/>
            <person name="Van Oppen M.J."/>
        </authorList>
    </citation>
    <scope>NUCLEOTIDE SEQUENCE [LARGE SCALE GENOMIC DNA]</scope>
    <source>
        <strain evidence="2">AO1-A</strain>
    </source>
</reference>
<protein>
    <recommendedName>
        <fullName evidence="1">Peptidase C39-like domain-containing protein</fullName>
    </recommendedName>
</protein>
<dbReference type="STRING" id="1925591.BI308_21025"/>
<proteinExistence type="predicted"/>
<evidence type="ECO:0000313" key="3">
    <source>
        <dbReference type="Proteomes" id="UP000183940"/>
    </source>
</evidence>